<organism evidence="2 3">
    <name type="scientific">Beta vulgaris subsp. vulgaris</name>
    <name type="common">Beet</name>
    <dbReference type="NCBI Taxonomy" id="3555"/>
    <lineage>
        <taxon>Eukaryota</taxon>
        <taxon>Viridiplantae</taxon>
        <taxon>Streptophyta</taxon>
        <taxon>Embryophyta</taxon>
        <taxon>Tracheophyta</taxon>
        <taxon>Spermatophyta</taxon>
        <taxon>Magnoliopsida</taxon>
        <taxon>eudicotyledons</taxon>
        <taxon>Gunneridae</taxon>
        <taxon>Pentapetalae</taxon>
        <taxon>Caryophyllales</taxon>
        <taxon>Chenopodiaceae</taxon>
        <taxon>Betoideae</taxon>
        <taxon>Beta</taxon>
    </lineage>
</organism>
<name>A0A0J8B0L6_BETVV</name>
<dbReference type="OrthoDB" id="10264738at2759"/>
<dbReference type="Gramene" id="KMS94519">
    <property type="protein sequence ID" value="KMS94519"/>
    <property type="gene ID" value="BVRB_020600"/>
</dbReference>
<dbReference type="InterPro" id="IPR015655">
    <property type="entry name" value="PP2C"/>
</dbReference>
<reference evidence="2 3" key="1">
    <citation type="journal article" date="2014" name="Nature">
        <title>The genome of the recently domesticated crop plant sugar beet (Beta vulgaris).</title>
        <authorList>
            <person name="Dohm J.C."/>
            <person name="Minoche A.E."/>
            <person name="Holtgrawe D."/>
            <person name="Capella-Gutierrez S."/>
            <person name="Zakrzewski F."/>
            <person name="Tafer H."/>
            <person name="Rupp O."/>
            <person name="Sorensen T.R."/>
            <person name="Stracke R."/>
            <person name="Reinhardt R."/>
            <person name="Goesmann A."/>
            <person name="Kraft T."/>
            <person name="Schulz B."/>
            <person name="Stadler P.F."/>
            <person name="Schmidt T."/>
            <person name="Gabaldon T."/>
            <person name="Lehrach H."/>
            <person name="Weisshaar B."/>
            <person name="Himmelbauer H."/>
        </authorList>
    </citation>
    <scope>NUCLEOTIDE SEQUENCE [LARGE SCALE GENOMIC DNA]</scope>
    <source>
        <tissue evidence="2">Taproot</tissue>
    </source>
</reference>
<dbReference type="PANTHER" id="PTHR47992">
    <property type="entry name" value="PROTEIN PHOSPHATASE"/>
    <property type="match status" value="1"/>
</dbReference>
<dbReference type="SMART" id="SM00332">
    <property type="entry name" value="PP2Cc"/>
    <property type="match status" value="1"/>
</dbReference>
<dbReference type="InterPro" id="IPR001932">
    <property type="entry name" value="PPM-type_phosphatase-like_dom"/>
</dbReference>
<dbReference type="Proteomes" id="UP000035740">
    <property type="component" value="Unassembled WGS sequence"/>
</dbReference>
<feature type="domain" description="PPM-type phosphatase" evidence="1">
    <location>
        <begin position="1"/>
        <end position="144"/>
    </location>
</feature>
<dbReference type="InterPro" id="IPR036457">
    <property type="entry name" value="PPM-type-like_dom_sf"/>
</dbReference>
<evidence type="ECO:0000313" key="3">
    <source>
        <dbReference type="Proteomes" id="UP000035740"/>
    </source>
</evidence>
<evidence type="ECO:0000313" key="2">
    <source>
        <dbReference type="EMBL" id="KMS94519.1"/>
    </source>
</evidence>
<dbReference type="Gene3D" id="3.60.40.10">
    <property type="entry name" value="PPM-type phosphatase domain"/>
    <property type="match status" value="1"/>
</dbReference>
<proteinExistence type="predicted"/>
<dbReference type="PROSITE" id="PS51746">
    <property type="entry name" value="PPM_2"/>
    <property type="match status" value="1"/>
</dbReference>
<evidence type="ECO:0000259" key="1">
    <source>
        <dbReference type="PROSITE" id="PS51746"/>
    </source>
</evidence>
<feature type="non-terminal residue" evidence="2">
    <location>
        <position position="1"/>
    </location>
</feature>
<gene>
    <name evidence="2" type="ORF">BVRB_020600</name>
</gene>
<dbReference type="OMA" id="HETENGR"/>
<dbReference type="CDD" id="cd00143">
    <property type="entry name" value="PP2Cc"/>
    <property type="match status" value="1"/>
</dbReference>
<protein>
    <recommendedName>
        <fullName evidence="1">PPM-type phosphatase domain-containing protein</fullName>
    </recommendedName>
</protein>
<dbReference type="Pfam" id="PF00481">
    <property type="entry name" value="PP2C"/>
    <property type="match status" value="1"/>
</dbReference>
<dbReference type="SUPFAM" id="SSF81606">
    <property type="entry name" value="PP2C-like"/>
    <property type="match status" value="1"/>
</dbReference>
<dbReference type="GO" id="GO:0004722">
    <property type="term" value="F:protein serine/threonine phosphatase activity"/>
    <property type="evidence" value="ECO:0007669"/>
    <property type="project" value="InterPro"/>
</dbReference>
<dbReference type="EMBL" id="KQ092817">
    <property type="protein sequence ID" value="KMS94519.1"/>
    <property type="molecule type" value="Genomic_DNA"/>
</dbReference>
<accession>A0A0J8B0L6</accession>
<sequence length="144" mass="15692">VYSSRISFDHKPNSTTEMERVNKAGGFVIGGRVNGVLAVSRAFGDHHLKPSVSVEPYISKINDRCWQCSDLGPGRTALENDDVAVIIACDGVWDVLSDQEAAEFVAKFVHETENGRAQRASEALTQLAYDRGSQDNITAIVVIL</sequence>
<keyword evidence="3" id="KW-1185">Reference proteome</keyword>
<dbReference type="AlphaFoldDB" id="A0A0J8B0L6"/>